<evidence type="ECO:0000313" key="3">
    <source>
        <dbReference type="EMBL" id="NWF47309.1"/>
    </source>
</evidence>
<organism evidence="3 4">
    <name type="scientific">Hydrogenophaga aromaticivorans</name>
    <dbReference type="NCBI Taxonomy" id="2610898"/>
    <lineage>
        <taxon>Bacteria</taxon>
        <taxon>Pseudomonadati</taxon>
        <taxon>Pseudomonadota</taxon>
        <taxon>Betaproteobacteria</taxon>
        <taxon>Burkholderiales</taxon>
        <taxon>Comamonadaceae</taxon>
        <taxon>Hydrogenophaga</taxon>
    </lineage>
</organism>
<dbReference type="Proteomes" id="UP000545507">
    <property type="component" value="Unassembled WGS sequence"/>
</dbReference>
<dbReference type="InterPro" id="IPR005064">
    <property type="entry name" value="BUG"/>
</dbReference>
<evidence type="ECO:0000256" key="1">
    <source>
        <dbReference type="ARBA" id="ARBA00006987"/>
    </source>
</evidence>
<protein>
    <submittedName>
        <fullName evidence="3">Tripartite tricarboxylate transporter substrate binding protein</fullName>
    </submittedName>
</protein>
<comment type="similarity">
    <text evidence="1">Belongs to the UPF0065 (bug) family.</text>
</comment>
<name>A0A7Y8KYR8_9BURK</name>
<dbReference type="PANTHER" id="PTHR42928">
    <property type="entry name" value="TRICARBOXYLATE-BINDING PROTEIN"/>
    <property type="match status" value="1"/>
</dbReference>
<dbReference type="RefSeq" id="WP_177137189.1">
    <property type="nucleotide sequence ID" value="NZ_JAGPWB010000022.1"/>
</dbReference>
<proteinExistence type="inferred from homology"/>
<feature type="chain" id="PRO_5030956257" evidence="2">
    <location>
        <begin position="31"/>
        <end position="328"/>
    </location>
</feature>
<keyword evidence="4" id="KW-1185">Reference proteome</keyword>
<dbReference type="EMBL" id="VYGV01000016">
    <property type="protein sequence ID" value="NWF47309.1"/>
    <property type="molecule type" value="Genomic_DNA"/>
</dbReference>
<dbReference type="PROSITE" id="PS51318">
    <property type="entry name" value="TAT"/>
    <property type="match status" value="1"/>
</dbReference>
<comment type="caution">
    <text evidence="3">The sequence shown here is derived from an EMBL/GenBank/DDBJ whole genome shotgun (WGS) entry which is preliminary data.</text>
</comment>
<gene>
    <name evidence="3" type="ORF">F3K02_18920</name>
</gene>
<dbReference type="CDD" id="cd07012">
    <property type="entry name" value="PBP2_Bug_TTT"/>
    <property type="match status" value="1"/>
</dbReference>
<feature type="signal peptide" evidence="2">
    <location>
        <begin position="1"/>
        <end position="30"/>
    </location>
</feature>
<evidence type="ECO:0000313" key="4">
    <source>
        <dbReference type="Proteomes" id="UP000545507"/>
    </source>
</evidence>
<dbReference type="PANTHER" id="PTHR42928:SF5">
    <property type="entry name" value="BLR1237 PROTEIN"/>
    <property type="match status" value="1"/>
</dbReference>
<dbReference type="Pfam" id="PF03401">
    <property type="entry name" value="TctC"/>
    <property type="match status" value="1"/>
</dbReference>
<dbReference type="Gene3D" id="3.40.190.150">
    <property type="entry name" value="Bordetella uptake gene, domain 1"/>
    <property type="match status" value="1"/>
</dbReference>
<evidence type="ECO:0000256" key="2">
    <source>
        <dbReference type="SAM" id="SignalP"/>
    </source>
</evidence>
<reference evidence="3 4" key="1">
    <citation type="submission" date="2019-09" db="EMBL/GenBank/DDBJ databases">
        <title>Hydrogenophaga aromatica sp. nov., isolated from a para-xylene-degrading enrichment culture.</title>
        <authorList>
            <person name="Tancsics A."/>
            <person name="Banerjee S."/>
        </authorList>
    </citation>
    <scope>NUCLEOTIDE SEQUENCE [LARGE SCALE GENOMIC DNA]</scope>
    <source>
        <strain evidence="3 4">D2P1</strain>
    </source>
</reference>
<dbReference type="AlphaFoldDB" id="A0A7Y8KYR8"/>
<dbReference type="InterPro" id="IPR006311">
    <property type="entry name" value="TAT_signal"/>
</dbReference>
<accession>A0A7Y8KYR8</accession>
<keyword evidence="2" id="KW-0732">Signal</keyword>
<dbReference type="Gene3D" id="3.40.190.10">
    <property type="entry name" value="Periplasmic binding protein-like II"/>
    <property type="match status" value="1"/>
</dbReference>
<dbReference type="InterPro" id="IPR042100">
    <property type="entry name" value="Bug_dom1"/>
</dbReference>
<dbReference type="PIRSF" id="PIRSF017082">
    <property type="entry name" value="YflP"/>
    <property type="match status" value="1"/>
</dbReference>
<dbReference type="SUPFAM" id="SSF53850">
    <property type="entry name" value="Periplasmic binding protein-like II"/>
    <property type="match status" value="1"/>
</dbReference>
<sequence length="328" mass="33983">MKTSNPTRRTTLAALALSAALGAVLGTAQAQDAYPAKPVKFINNFPPGGPSDILARSVAAALQETLKQPFVVENKAGAAGNIGADQVAKSPADGYTVLFGIDTTFTINPHLYPAMPFKPTDLKPVVIMASSGLLLGVNPGTGIKSFGDLLSQGRARSLNFSSAGNGSPGHLAAAMLGNSTPVKTTHIPYRGNTPAVTAVLSGEVDGGILATPGMLPHVQSRKITALAVTSARRSRLAPQLPTVAELGLKSLEQEVLYLVMVPAATPDAVVRTLAKGITEALQRPDAKERLVKLDLFYEGQTGAAAAQRLTDLSARYGQVVRATGITSN</sequence>